<feature type="compositionally biased region" description="Basic and acidic residues" evidence="6">
    <location>
        <begin position="332"/>
        <end position="345"/>
    </location>
</feature>
<dbReference type="InterPro" id="IPR008610">
    <property type="entry name" value="Ebp2"/>
</dbReference>
<dbReference type="OMA" id="DAHKGRD"/>
<reference evidence="7 8" key="1">
    <citation type="journal article" date="2016" name="Proc. Natl. Acad. Sci. U.S.A.">
        <title>Comparative genomics of biotechnologically important yeasts.</title>
        <authorList>
            <person name="Riley R."/>
            <person name="Haridas S."/>
            <person name="Wolfe K.H."/>
            <person name="Lopes M.R."/>
            <person name="Hittinger C.T."/>
            <person name="Goeker M."/>
            <person name="Salamov A.A."/>
            <person name="Wisecaver J.H."/>
            <person name="Long T.M."/>
            <person name="Calvey C.H."/>
            <person name="Aerts A.L."/>
            <person name="Barry K.W."/>
            <person name="Choi C."/>
            <person name="Clum A."/>
            <person name="Coughlan A.Y."/>
            <person name="Deshpande S."/>
            <person name="Douglass A.P."/>
            <person name="Hanson S.J."/>
            <person name="Klenk H.-P."/>
            <person name="LaButti K.M."/>
            <person name="Lapidus A."/>
            <person name="Lindquist E.A."/>
            <person name="Lipzen A.M."/>
            <person name="Meier-Kolthoff J.P."/>
            <person name="Ohm R.A."/>
            <person name="Otillar R.P."/>
            <person name="Pangilinan J.L."/>
            <person name="Peng Y."/>
            <person name="Rokas A."/>
            <person name="Rosa C.A."/>
            <person name="Scheuner C."/>
            <person name="Sibirny A.A."/>
            <person name="Slot J.C."/>
            <person name="Stielow J.B."/>
            <person name="Sun H."/>
            <person name="Kurtzman C.P."/>
            <person name="Blackwell M."/>
            <person name="Grigoriev I.V."/>
            <person name="Jeffries T.W."/>
        </authorList>
    </citation>
    <scope>NUCLEOTIDE SEQUENCE [LARGE SCALE GENOMIC DNA]</scope>
    <source>
        <strain evidence="8">ATCC 18201 / CBS 1600 / BCRC 20928 / JCM 3617 / NBRC 0987 / NRRL Y-1542</strain>
    </source>
</reference>
<feature type="compositionally biased region" description="Basic and acidic residues" evidence="6">
    <location>
        <begin position="1"/>
        <end position="11"/>
    </location>
</feature>
<feature type="region of interest" description="Disordered" evidence="6">
    <location>
        <begin position="1"/>
        <end position="191"/>
    </location>
</feature>
<dbReference type="GO" id="GO:0042273">
    <property type="term" value="P:ribosomal large subunit biogenesis"/>
    <property type="evidence" value="ECO:0007669"/>
    <property type="project" value="TreeGrafter"/>
</dbReference>
<dbReference type="Proteomes" id="UP000094389">
    <property type="component" value="Unassembled WGS sequence"/>
</dbReference>
<feature type="compositionally biased region" description="Basic residues" evidence="6">
    <location>
        <begin position="421"/>
        <end position="439"/>
    </location>
</feature>
<evidence type="ECO:0000256" key="3">
    <source>
        <dbReference type="ARBA" id="ARBA00022517"/>
    </source>
</evidence>
<dbReference type="AlphaFoldDB" id="A0A1E4RUX6"/>
<dbReference type="GeneID" id="30987440"/>
<feature type="compositionally biased region" description="Acidic residues" evidence="6">
    <location>
        <begin position="144"/>
        <end position="191"/>
    </location>
</feature>
<dbReference type="OrthoDB" id="443772at2759"/>
<protein>
    <submittedName>
        <fullName evidence="7">Ebp2-domain-containing protein</fullName>
    </submittedName>
</protein>
<evidence type="ECO:0000313" key="7">
    <source>
        <dbReference type="EMBL" id="ODV71084.1"/>
    </source>
</evidence>
<evidence type="ECO:0000256" key="5">
    <source>
        <dbReference type="ARBA" id="ARBA00023242"/>
    </source>
</evidence>
<keyword evidence="8" id="KW-1185">Reference proteome</keyword>
<dbReference type="GO" id="GO:0034399">
    <property type="term" value="C:nuclear periphery"/>
    <property type="evidence" value="ECO:0007669"/>
    <property type="project" value="TreeGrafter"/>
</dbReference>
<gene>
    <name evidence="7" type="ORF">CYBJADRAFT_132235</name>
</gene>
<feature type="compositionally biased region" description="Polar residues" evidence="6">
    <location>
        <begin position="409"/>
        <end position="418"/>
    </location>
</feature>
<dbReference type="EMBL" id="KV453945">
    <property type="protein sequence ID" value="ODV71084.1"/>
    <property type="molecule type" value="Genomic_DNA"/>
</dbReference>
<keyword evidence="3" id="KW-0690">Ribosome biogenesis</keyword>
<keyword evidence="4" id="KW-0175">Coiled coil</keyword>
<comment type="similarity">
    <text evidence="2">Belongs to the EBP2 family.</text>
</comment>
<dbReference type="GO" id="GO:0006364">
    <property type="term" value="P:rRNA processing"/>
    <property type="evidence" value="ECO:0007669"/>
    <property type="project" value="TreeGrafter"/>
</dbReference>
<evidence type="ECO:0000256" key="2">
    <source>
        <dbReference type="ARBA" id="ARBA00007336"/>
    </source>
</evidence>
<accession>A0A1E4RUX6</accession>
<feature type="compositionally biased region" description="Acidic residues" evidence="6">
    <location>
        <begin position="105"/>
        <end position="135"/>
    </location>
</feature>
<evidence type="ECO:0000256" key="1">
    <source>
        <dbReference type="ARBA" id="ARBA00004604"/>
    </source>
</evidence>
<dbReference type="STRING" id="983966.A0A1E4RUX6"/>
<evidence type="ECO:0000256" key="6">
    <source>
        <dbReference type="SAM" id="MobiDB-lite"/>
    </source>
</evidence>
<feature type="compositionally biased region" description="Basic and acidic residues" evidence="6">
    <location>
        <begin position="370"/>
        <end position="379"/>
    </location>
</feature>
<dbReference type="PANTHER" id="PTHR13028:SF0">
    <property type="entry name" value="RRNA-PROCESSING PROTEIN EBP2-RELATED"/>
    <property type="match status" value="1"/>
</dbReference>
<feature type="compositionally biased region" description="Acidic residues" evidence="6">
    <location>
        <begin position="356"/>
        <end position="369"/>
    </location>
</feature>
<sequence>MGKGHLKERLEINQAKDQYKKKLQEKKAKAAPKDDGPKTVTKEEVEAREEAKRAKELAKAEKKAAKEQAKEQDKEQDEETYESQTLSKKEKRKLKKAIESKLQEDGESDEEEESEEEGDVEIAEDTDSEMEEYLLDLEKLARSDDEDDDEDEEEDAEDAEDAEEAEEAEEQKEEEEEEEDVALSDVEIDSDADVVPHTKLTVNNVSALKNALARIELPWSKHSFVEHQSITSSEKVEPQIKDIYDDTERELAFYKQALDATTEGRAKLLKLKVPFTRPQDYFAEMVKSDEHMDKLKNKLIKEATEKKASQEARRQRDLKKYGKQVQNATLQERQKQKRETLEKIKGLKRKRQNDEIQGDEFDIAIEEATADDKEREQKYQNRGKSSKRAAKDKKYGFGGIKRFKRKNDATSSADMSDFSQRKMKGKSAKRPGKSRRNKH</sequence>
<name>A0A1E4RUX6_CYBJN</name>
<keyword evidence="5" id="KW-0539">Nucleus</keyword>
<dbReference type="GO" id="GO:0005730">
    <property type="term" value="C:nucleolus"/>
    <property type="evidence" value="ECO:0007669"/>
    <property type="project" value="UniProtKB-SubCell"/>
</dbReference>
<feature type="compositionally biased region" description="Basic and acidic residues" evidence="6">
    <location>
        <begin position="303"/>
        <end position="320"/>
    </location>
</feature>
<dbReference type="PANTHER" id="PTHR13028">
    <property type="entry name" value="RRNA PROCESSING PROTEIN EBNA1-BINDING PROTEIN-RELATED"/>
    <property type="match status" value="1"/>
</dbReference>
<dbReference type="RefSeq" id="XP_020068123.1">
    <property type="nucleotide sequence ID" value="XM_020213044.1"/>
</dbReference>
<feature type="region of interest" description="Disordered" evidence="6">
    <location>
        <begin position="303"/>
        <end position="439"/>
    </location>
</feature>
<dbReference type="GO" id="GO:0030687">
    <property type="term" value="C:preribosome, large subunit precursor"/>
    <property type="evidence" value="ECO:0007669"/>
    <property type="project" value="TreeGrafter"/>
</dbReference>
<organism evidence="7 8">
    <name type="scientific">Cyberlindnera jadinii (strain ATCC 18201 / CBS 1600 / BCRC 20928 / JCM 3617 / NBRC 0987 / NRRL Y-1542)</name>
    <name type="common">Torula yeast</name>
    <name type="synonym">Candida utilis</name>
    <dbReference type="NCBI Taxonomy" id="983966"/>
    <lineage>
        <taxon>Eukaryota</taxon>
        <taxon>Fungi</taxon>
        <taxon>Dikarya</taxon>
        <taxon>Ascomycota</taxon>
        <taxon>Saccharomycotina</taxon>
        <taxon>Saccharomycetes</taxon>
        <taxon>Phaffomycetales</taxon>
        <taxon>Phaffomycetaceae</taxon>
        <taxon>Cyberlindnera</taxon>
    </lineage>
</organism>
<comment type="subcellular location">
    <subcellularLocation>
        <location evidence="1">Nucleus</location>
        <location evidence="1">Nucleolus</location>
    </subcellularLocation>
</comment>
<proteinExistence type="inferred from homology"/>
<dbReference type="Pfam" id="PF05890">
    <property type="entry name" value="Ebp2"/>
    <property type="match status" value="1"/>
</dbReference>
<feature type="compositionally biased region" description="Basic and acidic residues" evidence="6">
    <location>
        <begin position="17"/>
        <end position="73"/>
    </location>
</feature>
<evidence type="ECO:0000313" key="8">
    <source>
        <dbReference type="Proteomes" id="UP000094389"/>
    </source>
</evidence>
<evidence type="ECO:0000256" key="4">
    <source>
        <dbReference type="ARBA" id="ARBA00023054"/>
    </source>
</evidence>